<dbReference type="GO" id="GO:0009279">
    <property type="term" value="C:cell outer membrane"/>
    <property type="evidence" value="ECO:0007669"/>
    <property type="project" value="UniProtKB-SubCell"/>
</dbReference>
<evidence type="ECO:0000256" key="10">
    <source>
        <dbReference type="ARBA" id="ARBA00023237"/>
    </source>
</evidence>
<keyword evidence="8 12" id="KW-0798">TonB box</keyword>
<evidence type="ECO:0000256" key="6">
    <source>
        <dbReference type="ARBA" id="ARBA00023004"/>
    </source>
</evidence>
<dbReference type="InterPro" id="IPR000531">
    <property type="entry name" value="Beta-barrel_TonB"/>
</dbReference>
<evidence type="ECO:0000256" key="9">
    <source>
        <dbReference type="ARBA" id="ARBA00023136"/>
    </source>
</evidence>
<dbReference type="InterPro" id="IPR039426">
    <property type="entry name" value="TonB-dep_rcpt-like"/>
</dbReference>
<keyword evidence="6" id="KW-0408">Iron</keyword>
<dbReference type="InterPro" id="IPR012910">
    <property type="entry name" value="Plug_dom"/>
</dbReference>
<keyword evidence="5 11" id="KW-0812">Transmembrane</keyword>
<feature type="domain" description="TonB-dependent receptor plug" evidence="15">
    <location>
        <begin position="51"/>
        <end position="155"/>
    </location>
</feature>
<dbReference type="Proteomes" id="UP000298050">
    <property type="component" value="Unassembled WGS sequence"/>
</dbReference>
<dbReference type="InterPro" id="IPR036942">
    <property type="entry name" value="Beta-barrel_TonB_sf"/>
</dbReference>
<dbReference type="AlphaFoldDB" id="A0A4Z0M822"/>
<name>A0A4Z0M822_9GAMM</name>
<evidence type="ECO:0000259" key="15">
    <source>
        <dbReference type="Pfam" id="PF07715"/>
    </source>
</evidence>
<keyword evidence="2 11" id="KW-0813">Transport</keyword>
<keyword evidence="4" id="KW-0410">Iron transport</keyword>
<evidence type="ECO:0000256" key="4">
    <source>
        <dbReference type="ARBA" id="ARBA00022496"/>
    </source>
</evidence>
<evidence type="ECO:0000256" key="8">
    <source>
        <dbReference type="ARBA" id="ARBA00023077"/>
    </source>
</evidence>
<keyword evidence="9 11" id="KW-0472">Membrane</keyword>
<gene>
    <name evidence="16" type="ORF">E4634_01610</name>
</gene>
<dbReference type="PROSITE" id="PS52016">
    <property type="entry name" value="TONB_DEPENDENT_REC_3"/>
    <property type="match status" value="1"/>
</dbReference>
<comment type="subcellular location">
    <subcellularLocation>
        <location evidence="1 11">Cell outer membrane</location>
        <topology evidence="1 11">Multi-pass membrane protein</topology>
    </subcellularLocation>
</comment>
<evidence type="ECO:0000256" key="2">
    <source>
        <dbReference type="ARBA" id="ARBA00022448"/>
    </source>
</evidence>
<organism evidence="16 17">
    <name type="scientific">Mangrovimicrobium sediminis</name>
    <dbReference type="NCBI Taxonomy" id="2562682"/>
    <lineage>
        <taxon>Bacteria</taxon>
        <taxon>Pseudomonadati</taxon>
        <taxon>Pseudomonadota</taxon>
        <taxon>Gammaproteobacteria</taxon>
        <taxon>Cellvibrionales</taxon>
        <taxon>Halieaceae</taxon>
        <taxon>Mangrovimicrobium</taxon>
    </lineage>
</organism>
<keyword evidence="7" id="KW-0406">Ion transport</keyword>
<evidence type="ECO:0000256" key="5">
    <source>
        <dbReference type="ARBA" id="ARBA00022692"/>
    </source>
</evidence>
<evidence type="ECO:0000256" key="11">
    <source>
        <dbReference type="PROSITE-ProRule" id="PRU01360"/>
    </source>
</evidence>
<feature type="signal peptide" evidence="13">
    <location>
        <begin position="1"/>
        <end position="24"/>
    </location>
</feature>
<feature type="chain" id="PRO_5021374767" evidence="13">
    <location>
        <begin position="25"/>
        <end position="762"/>
    </location>
</feature>
<evidence type="ECO:0000313" key="16">
    <source>
        <dbReference type="EMBL" id="TGD75614.1"/>
    </source>
</evidence>
<keyword evidence="17" id="KW-1185">Reference proteome</keyword>
<keyword evidence="16" id="KW-0675">Receptor</keyword>
<comment type="caution">
    <text evidence="16">The sequence shown here is derived from an EMBL/GenBank/DDBJ whole genome shotgun (WGS) entry which is preliminary data.</text>
</comment>
<comment type="similarity">
    <text evidence="11 12">Belongs to the TonB-dependent receptor family.</text>
</comment>
<keyword evidence="3 11" id="KW-1134">Transmembrane beta strand</keyword>
<dbReference type="OrthoDB" id="7051185at2"/>
<dbReference type="Pfam" id="PF00593">
    <property type="entry name" value="TonB_dep_Rec_b-barrel"/>
    <property type="match status" value="1"/>
</dbReference>
<dbReference type="GO" id="GO:0006826">
    <property type="term" value="P:iron ion transport"/>
    <property type="evidence" value="ECO:0007669"/>
    <property type="project" value="UniProtKB-KW"/>
</dbReference>
<evidence type="ECO:0000256" key="7">
    <source>
        <dbReference type="ARBA" id="ARBA00023065"/>
    </source>
</evidence>
<feature type="domain" description="TonB-dependent receptor-like beta-barrel" evidence="14">
    <location>
        <begin position="323"/>
        <end position="728"/>
    </location>
</feature>
<proteinExistence type="inferred from homology"/>
<evidence type="ECO:0000256" key="12">
    <source>
        <dbReference type="RuleBase" id="RU003357"/>
    </source>
</evidence>
<evidence type="ECO:0000256" key="1">
    <source>
        <dbReference type="ARBA" id="ARBA00004571"/>
    </source>
</evidence>
<protein>
    <submittedName>
        <fullName evidence="16">TonB-dependent receptor</fullName>
    </submittedName>
</protein>
<evidence type="ECO:0000313" key="17">
    <source>
        <dbReference type="Proteomes" id="UP000298050"/>
    </source>
</evidence>
<dbReference type="SUPFAM" id="SSF56935">
    <property type="entry name" value="Porins"/>
    <property type="match status" value="1"/>
</dbReference>
<evidence type="ECO:0000259" key="14">
    <source>
        <dbReference type="Pfam" id="PF00593"/>
    </source>
</evidence>
<evidence type="ECO:0000256" key="3">
    <source>
        <dbReference type="ARBA" id="ARBA00022452"/>
    </source>
</evidence>
<evidence type="ECO:0000256" key="13">
    <source>
        <dbReference type="SAM" id="SignalP"/>
    </source>
</evidence>
<dbReference type="PANTHER" id="PTHR32552:SF81">
    <property type="entry name" value="TONB-DEPENDENT OUTER MEMBRANE RECEPTOR"/>
    <property type="match status" value="1"/>
</dbReference>
<reference evidence="16 17" key="1">
    <citation type="submission" date="2019-04" db="EMBL/GenBank/DDBJ databases">
        <title>Taxonomy of novel Haliea sp. from mangrove soil of West Coast of India.</title>
        <authorList>
            <person name="Verma A."/>
            <person name="Kumar P."/>
            <person name="Krishnamurthi S."/>
        </authorList>
    </citation>
    <scope>NUCLEOTIDE SEQUENCE [LARGE SCALE GENOMIC DNA]</scope>
    <source>
        <strain evidence="16 17">SAOS-164</strain>
    </source>
</reference>
<dbReference type="PANTHER" id="PTHR32552">
    <property type="entry name" value="FERRICHROME IRON RECEPTOR-RELATED"/>
    <property type="match status" value="1"/>
</dbReference>
<keyword evidence="13" id="KW-0732">Signal</keyword>
<sequence length="762" mass="83007">MTHSRKFHAASVFFATAVLSQAVAAQTPSSTAGGAMLEEVMVTAQRREATLMSVPLSIQAMSGEKLTNSGITDLSSLKFTTPGYFPDTNNGFVQIYMRGIGNAIFLGADPSVATFIDDVPQIYGMSVDELVDVERVEILKGAQGGLYGRNATGGVVNIITRQPSLEELTGEVRVSYGEEDTFRGTAYVNVPLGDMAAWSLSLEKSTHDPYIKNNAARTPYSAAYFPSGSFLGTPQQTADFFNAGQKPSEIYDRDFTAARTKLLLQPTDDLSITLAANYAEKDDTASSQFVSSTPEFNQAALVGLINSFGIQVELPPGFIPDNTNKDWTTAIGPEQVGYIEDKSGSATVVWNGPGFDLTSITAYREMENKTRGDSGTSAVLFVPFDISSERDYVYQEFRFTSTGTGPWSYLGGLTYLDNNLSGHTDVYFLSYDVLFGVTEFDQEISNWSAYAELGYDLTDRLNLTVSGRYMTEENDVKFTQPVVSGINNEESKFVPSATLSYQMDDSLFYLRWAQGFKTGGVNVLVAPAFYPQPSDGSIFDPETVDTFEAGFKASLADRSVQVTGAVFYNDYSDLQVDVRARPEFPAITSAIINADSAETWGVEGSVAWQVAAPLTLGVNAGYLQAEYKDFALAGSEVLADFDLSGEQMPKAPEWQLSVDAALDQPIGENLRLVGNVLAAYTDEVVFKYSALPGILPDATGDSYWLVNARIGVHSADDKWGFDIVADNLFDEVYYIGADAGVFGNLLNYGNRRIVRGELIYRF</sequence>
<dbReference type="Pfam" id="PF07715">
    <property type="entry name" value="Plug"/>
    <property type="match status" value="1"/>
</dbReference>
<dbReference type="EMBL" id="SRLE01000002">
    <property type="protein sequence ID" value="TGD75614.1"/>
    <property type="molecule type" value="Genomic_DNA"/>
</dbReference>
<accession>A0A4Z0M822</accession>
<dbReference type="Gene3D" id="2.40.170.20">
    <property type="entry name" value="TonB-dependent receptor, beta-barrel domain"/>
    <property type="match status" value="1"/>
</dbReference>
<dbReference type="RefSeq" id="WP_135440866.1">
    <property type="nucleotide sequence ID" value="NZ_SRLE01000002.1"/>
</dbReference>
<keyword evidence="10 11" id="KW-0998">Cell outer membrane</keyword>